<dbReference type="InterPro" id="IPR026444">
    <property type="entry name" value="Secre_tail"/>
</dbReference>
<dbReference type="InterPro" id="IPR027039">
    <property type="entry name" value="Crtac1"/>
</dbReference>
<sequence>MIVHSLRRNALSTSAGLAALLLSVATAGAQTFQRVTDASNPIFTAGGSTLQYTGASWIDYDGDGDDDLFVSTVGLFRNDGAGVFVLVPNALPSQGEGKGNSWADIDNDGDLDAFVSGGATALATPDPSNGSALYRNDGTQFTKLTGGAIGDTLANSSWGCAFADYDRDGRVDLVTAAAINFMGITGNNRLFRNLGGGAFALVDTAAMTLAPAPYTIPTWSDYDHDGDPDLFIASGPATGTLARDFLYVNRNEAAASWFERINSGPLGTDLQDGQVYNWIDYDNDRDLDVYLTNYAGSAPNRLYRNNGTGVFTSITTAGTIVTDNLFSLASVWQDFDNDGDLDCLVTNDATGLTRFYRNNNDGTFTNINLAQLTVAGPHYGAASADYDDDGDMDLFVSGPSGLHGLYRNSTALGNHWLKLRLVGTQSNRAAIGALVRARAVIGGTPRWMTREVSAQNTFGGQSSLTVHFGLGAATIVDSLLIEWPSGLREVRTAIAADSRLLIAEDGATAVDVSHATTTAAPDRVELRWRLSGSGARAVDVERRGTAGEWVSLIGTDASLGADARRRELHQLPDGGVTFADATVSAGTRYGYRLVVLDESGLRRAGEVWVDVPQVSRLAIRGVHPNPASGRLNVAFALESSAPAVLEVFDATGRRVAMESLATPEPGERRFTFGATRRLHTGVYLVRLTQSGRHATVRAVVIE</sequence>
<evidence type="ECO:0000313" key="4">
    <source>
        <dbReference type="EMBL" id="NOT35112.1"/>
    </source>
</evidence>
<dbReference type="NCBIfam" id="TIGR04183">
    <property type="entry name" value="Por_Secre_tail"/>
    <property type="match status" value="1"/>
</dbReference>
<dbReference type="SUPFAM" id="SSF69318">
    <property type="entry name" value="Integrin alpha N-terminal domain"/>
    <property type="match status" value="2"/>
</dbReference>
<protein>
    <submittedName>
        <fullName evidence="4">T9SS type A sorting domain-containing protein</fullName>
    </submittedName>
</protein>
<feature type="domain" description="ASPIC/UnbV" evidence="3">
    <location>
        <begin position="430"/>
        <end position="500"/>
    </location>
</feature>
<accession>A0A849SIA6</accession>
<gene>
    <name evidence="4" type="ORF">HOP12_13270</name>
</gene>
<evidence type="ECO:0000313" key="5">
    <source>
        <dbReference type="Proteomes" id="UP000580839"/>
    </source>
</evidence>
<reference evidence="4 5" key="1">
    <citation type="submission" date="2020-04" db="EMBL/GenBank/DDBJ databases">
        <title>Metagenomic profiling of ammonia- and methane-oxidizing microorganisms in a Dutch drinking water treatment plant.</title>
        <authorList>
            <person name="Poghosyan L."/>
            <person name="Leucker S."/>
        </authorList>
    </citation>
    <scope>NUCLEOTIDE SEQUENCE [LARGE SCALE GENOMIC DNA]</scope>
    <source>
        <strain evidence="4">S-RSF-IL-03</strain>
    </source>
</reference>
<dbReference type="AlphaFoldDB" id="A0A849SIA6"/>
<organism evidence="4 5">
    <name type="scientific">Eiseniibacteriota bacterium</name>
    <dbReference type="NCBI Taxonomy" id="2212470"/>
    <lineage>
        <taxon>Bacteria</taxon>
        <taxon>Candidatus Eiseniibacteriota</taxon>
    </lineage>
</organism>
<name>A0A849SIA6_UNCEI</name>
<keyword evidence="1 2" id="KW-0732">Signal</keyword>
<dbReference type="Gene3D" id="2.130.10.130">
    <property type="entry name" value="Integrin alpha, N-terminal"/>
    <property type="match status" value="1"/>
</dbReference>
<dbReference type="InterPro" id="IPR013517">
    <property type="entry name" value="FG-GAP"/>
</dbReference>
<proteinExistence type="predicted"/>
<dbReference type="EMBL" id="JABFRW010000173">
    <property type="protein sequence ID" value="NOT35112.1"/>
    <property type="molecule type" value="Genomic_DNA"/>
</dbReference>
<dbReference type="Pfam" id="PF13517">
    <property type="entry name" value="FG-GAP_3"/>
    <property type="match status" value="3"/>
</dbReference>
<evidence type="ECO:0000256" key="1">
    <source>
        <dbReference type="ARBA" id="ARBA00022729"/>
    </source>
</evidence>
<comment type="caution">
    <text evidence="4">The sequence shown here is derived from an EMBL/GenBank/DDBJ whole genome shotgun (WGS) entry which is preliminary data.</text>
</comment>
<dbReference type="PANTHER" id="PTHR16026:SF0">
    <property type="entry name" value="CARTILAGE ACIDIC PROTEIN 1"/>
    <property type="match status" value="1"/>
</dbReference>
<dbReference type="InterPro" id="IPR011519">
    <property type="entry name" value="UnbV_ASPIC"/>
</dbReference>
<feature type="signal peptide" evidence="2">
    <location>
        <begin position="1"/>
        <end position="29"/>
    </location>
</feature>
<dbReference type="Proteomes" id="UP000580839">
    <property type="component" value="Unassembled WGS sequence"/>
</dbReference>
<dbReference type="InterPro" id="IPR028994">
    <property type="entry name" value="Integrin_alpha_N"/>
</dbReference>
<dbReference type="Pfam" id="PF07593">
    <property type="entry name" value="UnbV_ASPIC"/>
    <property type="match status" value="1"/>
</dbReference>
<dbReference type="PANTHER" id="PTHR16026">
    <property type="entry name" value="CARTILAGE ACIDIC PROTEIN 1"/>
    <property type="match status" value="1"/>
</dbReference>
<evidence type="ECO:0000259" key="3">
    <source>
        <dbReference type="Pfam" id="PF07593"/>
    </source>
</evidence>
<evidence type="ECO:0000256" key="2">
    <source>
        <dbReference type="SAM" id="SignalP"/>
    </source>
</evidence>
<feature type="chain" id="PRO_5032696564" evidence="2">
    <location>
        <begin position="30"/>
        <end position="702"/>
    </location>
</feature>